<organism evidence="7 8">
    <name type="scientific">Nocardiopsis metallicus</name>
    <dbReference type="NCBI Taxonomy" id="179819"/>
    <lineage>
        <taxon>Bacteria</taxon>
        <taxon>Bacillati</taxon>
        <taxon>Actinomycetota</taxon>
        <taxon>Actinomycetes</taxon>
        <taxon>Streptosporangiales</taxon>
        <taxon>Nocardiopsidaceae</taxon>
        <taxon>Nocardiopsis</taxon>
    </lineage>
</organism>
<dbReference type="EMBL" id="JACHDO010000001">
    <property type="protein sequence ID" value="MBB5490767.1"/>
    <property type="molecule type" value="Genomic_DNA"/>
</dbReference>
<feature type="transmembrane region" description="Helical" evidence="6">
    <location>
        <begin position="64"/>
        <end position="88"/>
    </location>
</feature>
<sequence>MTTTPTDTPPPAPGRTAARAPRSPVDLLAGIAGLFLAFVVLLLVGDAIADGAPTDDATQLRAVIPSWLLFAVAVSANLTLIVLMVFVVLRTLFVRELRDLLRAIVAAVSAYAMTSYVNAQLEYATYSADPLPGLPDGVLTAATLGYVAAGIAFTRTMPTGQPRVRSLLWGTNAVVAVTAVMAGVTSILAVLFTILVGLTCAALARYAISTSVPPPATGRMHAELHRFGLTADRITLVGTNQEGDPLYLADLADGRQIELSVLDSENSRAFWQRLLDLLLLRGPVAPRMLYGARRRAEHAALMSSVARDAGVDVPRVLALGELTPGTVLLVRERSEVRGLATLDPAEITDTLIDGLWHQLGLLHRRRVAHGDLNGSTVGVLARVRTPANSTANGTAGSADSGTDDAALGAAALTGVDRGAVAAPQLRTLLDTAAMITLLALRVGPDRAVASAVRALGVPATAAVLPLLQPPGLPHGLRAELRRSDRKLLGELRRQIAAVAPEAPAEPARLERMRPRTIVSVVVATLVGLVLVYQLSGVELSAVRHADPGWAMAALVMATTCMFAAAMVLIGFVPAPLAWWRTLLVQYAASFVRIAAPAGLGSIAINSRFVIKSGVPTSLALSAVGLTQLVGFLIHVPLLLVCAYLTGTSYWTGFTPSPTLAVIVIAGTACVAAVLLHPKMRRAVTSRLRPYLSGVLPRLLDMLQRPVSLLLGVGGTLLLTVAFVLCLHFSVLAFAGPGLHVSLVAVAVVFLAGNAVGSAAPTPGGLGAVEAALIGGLTAVAGVPAAVALPAVLLFRLLTFWFPVLPGWAAFSYLQRREAI</sequence>
<dbReference type="PANTHER" id="PTHR39087">
    <property type="entry name" value="UPF0104 MEMBRANE PROTEIN MJ1595"/>
    <property type="match status" value="1"/>
</dbReference>
<feature type="transmembrane region" description="Helical" evidence="6">
    <location>
        <begin position="736"/>
        <end position="755"/>
    </location>
</feature>
<gene>
    <name evidence="7" type="ORF">HNR07_001904</name>
</gene>
<dbReference type="NCBIfam" id="TIGR00374">
    <property type="entry name" value="flippase-like domain"/>
    <property type="match status" value="1"/>
</dbReference>
<evidence type="ECO:0000256" key="2">
    <source>
        <dbReference type="ARBA" id="ARBA00022475"/>
    </source>
</evidence>
<dbReference type="RefSeq" id="WP_184364391.1">
    <property type="nucleotide sequence ID" value="NZ_BAAAKM010000086.1"/>
</dbReference>
<evidence type="ECO:0000313" key="8">
    <source>
        <dbReference type="Proteomes" id="UP000579647"/>
    </source>
</evidence>
<feature type="transmembrane region" description="Helical" evidence="6">
    <location>
        <begin position="25"/>
        <end position="44"/>
    </location>
</feature>
<feature type="transmembrane region" description="Helical" evidence="6">
    <location>
        <begin position="167"/>
        <end position="198"/>
    </location>
</feature>
<evidence type="ECO:0000313" key="7">
    <source>
        <dbReference type="EMBL" id="MBB5490767.1"/>
    </source>
</evidence>
<feature type="transmembrane region" description="Helical" evidence="6">
    <location>
        <begin position="100"/>
        <end position="117"/>
    </location>
</feature>
<dbReference type="GO" id="GO:0005886">
    <property type="term" value="C:plasma membrane"/>
    <property type="evidence" value="ECO:0007669"/>
    <property type="project" value="UniProtKB-SubCell"/>
</dbReference>
<feature type="transmembrane region" description="Helical" evidence="6">
    <location>
        <begin position="618"/>
        <end position="645"/>
    </location>
</feature>
<dbReference type="Pfam" id="PF03706">
    <property type="entry name" value="LPG_synthase_TM"/>
    <property type="match status" value="1"/>
</dbReference>
<comment type="caution">
    <text evidence="7">The sequence shown here is derived from an EMBL/GenBank/DDBJ whole genome shotgun (WGS) entry which is preliminary data.</text>
</comment>
<feature type="transmembrane region" description="Helical" evidence="6">
    <location>
        <begin position="657"/>
        <end position="676"/>
    </location>
</feature>
<keyword evidence="4 6" id="KW-1133">Transmembrane helix</keyword>
<feature type="transmembrane region" description="Helical" evidence="6">
    <location>
        <begin position="517"/>
        <end position="537"/>
    </location>
</feature>
<feature type="transmembrane region" description="Helical" evidence="6">
    <location>
        <begin position="137"/>
        <end position="155"/>
    </location>
</feature>
<proteinExistence type="predicted"/>
<feature type="transmembrane region" description="Helical" evidence="6">
    <location>
        <begin position="706"/>
        <end position="730"/>
    </location>
</feature>
<feature type="transmembrane region" description="Helical" evidence="6">
    <location>
        <begin position="549"/>
        <end position="571"/>
    </location>
</feature>
<feature type="transmembrane region" description="Helical" evidence="6">
    <location>
        <begin position="767"/>
        <end position="786"/>
    </location>
</feature>
<evidence type="ECO:0000256" key="4">
    <source>
        <dbReference type="ARBA" id="ARBA00022989"/>
    </source>
</evidence>
<keyword evidence="8" id="KW-1185">Reference proteome</keyword>
<dbReference type="InterPro" id="IPR022791">
    <property type="entry name" value="L-PG_synthase/AglD"/>
</dbReference>
<feature type="transmembrane region" description="Helical" evidence="6">
    <location>
        <begin position="792"/>
        <end position="813"/>
    </location>
</feature>
<dbReference type="AlphaFoldDB" id="A0A840WGB8"/>
<protein>
    <submittedName>
        <fullName evidence="7">Uncharacterized protein (TIRG00374 family)</fullName>
    </submittedName>
</protein>
<evidence type="ECO:0000256" key="6">
    <source>
        <dbReference type="SAM" id="Phobius"/>
    </source>
</evidence>
<feature type="transmembrane region" description="Helical" evidence="6">
    <location>
        <begin position="583"/>
        <end position="606"/>
    </location>
</feature>
<dbReference type="Proteomes" id="UP000579647">
    <property type="component" value="Unassembled WGS sequence"/>
</dbReference>
<keyword evidence="3 6" id="KW-0812">Transmembrane</keyword>
<name>A0A840WGB8_9ACTN</name>
<dbReference type="PANTHER" id="PTHR39087:SF2">
    <property type="entry name" value="UPF0104 MEMBRANE PROTEIN MJ1595"/>
    <property type="match status" value="1"/>
</dbReference>
<comment type="subcellular location">
    <subcellularLocation>
        <location evidence="1">Cell membrane</location>
        <topology evidence="1">Multi-pass membrane protein</topology>
    </subcellularLocation>
</comment>
<evidence type="ECO:0000256" key="3">
    <source>
        <dbReference type="ARBA" id="ARBA00022692"/>
    </source>
</evidence>
<keyword evidence="2" id="KW-1003">Cell membrane</keyword>
<accession>A0A840WGB8</accession>
<reference evidence="7 8" key="1">
    <citation type="submission" date="2020-08" db="EMBL/GenBank/DDBJ databases">
        <title>Sequencing the genomes of 1000 actinobacteria strains.</title>
        <authorList>
            <person name="Klenk H.-P."/>
        </authorList>
    </citation>
    <scope>NUCLEOTIDE SEQUENCE [LARGE SCALE GENOMIC DNA]</scope>
    <source>
        <strain evidence="7 8">DSM 44598</strain>
    </source>
</reference>
<evidence type="ECO:0000256" key="1">
    <source>
        <dbReference type="ARBA" id="ARBA00004651"/>
    </source>
</evidence>
<evidence type="ECO:0000256" key="5">
    <source>
        <dbReference type="ARBA" id="ARBA00023136"/>
    </source>
</evidence>
<keyword evidence="5 6" id="KW-0472">Membrane</keyword>